<keyword evidence="2" id="KW-1133">Transmembrane helix</keyword>
<dbReference type="PANTHER" id="PTHR30469:SF38">
    <property type="entry name" value="HLYD FAMILY SECRETION PROTEIN"/>
    <property type="match status" value="1"/>
</dbReference>
<reference evidence="6 7" key="1">
    <citation type="submission" date="2024-07" db="EMBL/GenBank/DDBJ databases">
        <title>Molecular mechanisms and environmental adaptations of flagellar loss and biofilm growth of Rhodanobacter under environmental stress.</title>
        <authorList>
            <person name="Chen M."/>
        </authorList>
    </citation>
    <scope>NUCLEOTIDE SEQUENCE [LARGE SCALE GENOMIC DNA]</scope>
    <source>
        <strain evidence="6 7">RS22</strain>
    </source>
</reference>
<dbReference type="SUPFAM" id="SSF111369">
    <property type="entry name" value="HlyD-like secretion proteins"/>
    <property type="match status" value="1"/>
</dbReference>
<keyword evidence="2" id="KW-0472">Membrane</keyword>
<feature type="transmembrane region" description="Helical" evidence="2">
    <location>
        <begin position="29"/>
        <end position="50"/>
    </location>
</feature>
<evidence type="ECO:0000259" key="5">
    <source>
        <dbReference type="Pfam" id="PF25989"/>
    </source>
</evidence>
<dbReference type="InterPro" id="IPR006143">
    <property type="entry name" value="RND_pump_MFP"/>
</dbReference>
<gene>
    <name evidence="6" type="ORF">AB7878_07340</name>
</gene>
<comment type="caution">
    <text evidence="6">The sequence shown here is derived from an EMBL/GenBank/DDBJ whole genome shotgun (WGS) entry which is preliminary data.</text>
</comment>
<dbReference type="Pfam" id="PF25989">
    <property type="entry name" value="YknX_C"/>
    <property type="match status" value="1"/>
</dbReference>
<evidence type="ECO:0000256" key="1">
    <source>
        <dbReference type="ARBA" id="ARBA00009477"/>
    </source>
</evidence>
<dbReference type="Gene3D" id="2.40.30.170">
    <property type="match status" value="1"/>
</dbReference>
<feature type="domain" description="CusB-like beta-barrel" evidence="4">
    <location>
        <begin position="256"/>
        <end position="329"/>
    </location>
</feature>
<sequence>MTVSQAELLKELRIEKHQRDDHRGGPARWPWIVLAVALLLALVGSAVWWATSHRAIAVQTATAVSPASDPGAGAVLQATGYVTARRQATVSAQITGTLTAVLIEEGDRVKKGQVLARLDDSAYKAALDAVKAQAAAAHALVAQYQAQLAQNERDATRQQSLAARGLVPKQTAEQARTLVDSTRAQLVSQQKQVAAADAQVVEAQVNFDYCVIRAPFDGVITTKDAQVGEIVSPFSAGGGFTRTGIGTIVDMESLEVDVDVNEAYIGRVKPDMPAEAVLDAYPDWKIPAHVIAIVPAADRGKATVKVRVALEKKDARIVPDMGVRVSFLEQKTTNVAQAPKGVLVPAKAIAQRDGRSVVFVVAGGKAQLRTVQPTAQNYGDMKLIPDALQAGDAVVLSPPAALRDGADVQTETAKP</sequence>
<accession>A0ABV4ASE1</accession>
<keyword evidence="2" id="KW-0812">Transmembrane</keyword>
<dbReference type="PANTHER" id="PTHR30469">
    <property type="entry name" value="MULTIDRUG RESISTANCE PROTEIN MDTA"/>
    <property type="match status" value="1"/>
</dbReference>
<keyword evidence="7" id="KW-1185">Reference proteome</keyword>
<dbReference type="Pfam" id="PF25917">
    <property type="entry name" value="BSH_RND"/>
    <property type="match status" value="1"/>
</dbReference>
<dbReference type="EMBL" id="JBGBPY010000001">
    <property type="protein sequence ID" value="MEY2182228.1"/>
    <property type="molecule type" value="Genomic_DNA"/>
</dbReference>
<dbReference type="Pfam" id="PF25954">
    <property type="entry name" value="Beta-barrel_RND_2"/>
    <property type="match status" value="1"/>
</dbReference>
<proteinExistence type="inferred from homology"/>
<evidence type="ECO:0000259" key="3">
    <source>
        <dbReference type="Pfam" id="PF25917"/>
    </source>
</evidence>
<protein>
    <submittedName>
        <fullName evidence="6">Efflux RND transporter periplasmic adaptor subunit</fullName>
    </submittedName>
</protein>
<dbReference type="Proteomes" id="UP001562159">
    <property type="component" value="Unassembled WGS sequence"/>
</dbReference>
<feature type="domain" description="Multidrug resistance protein MdtA-like barrel-sandwich hybrid" evidence="3">
    <location>
        <begin position="86"/>
        <end position="232"/>
    </location>
</feature>
<evidence type="ECO:0000313" key="6">
    <source>
        <dbReference type="EMBL" id="MEY2182228.1"/>
    </source>
</evidence>
<dbReference type="Gene3D" id="1.10.287.470">
    <property type="entry name" value="Helix hairpin bin"/>
    <property type="match status" value="1"/>
</dbReference>
<comment type="similarity">
    <text evidence="1">Belongs to the membrane fusion protein (MFP) (TC 8.A.1) family.</text>
</comment>
<feature type="domain" description="YknX-like C-terminal permuted SH3-like" evidence="5">
    <location>
        <begin position="343"/>
        <end position="409"/>
    </location>
</feature>
<dbReference type="InterPro" id="IPR058625">
    <property type="entry name" value="MdtA-like_BSH"/>
</dbReference>
<dbReference type="InterPro" id="IPR058792">
    <property type="entry name" value="Beta-barrel_RND_2"/>
</dbReference>
<evidence type="ECO:0000256" key="2">
    <source>
        <dbReference type="SAM" id="Phobius"/>
    </source>
</evidence>
<name>A0ABV4ASE1_9GAMM</name>
<evidence type="ECO:0000259" key="4">
    <source>
        <dbReference type="Pfam" id="PF25954"/>
    </source>
</evidence>
<dbReference type="NCBIfam" id="TIGR01730">
    <property type="entry name" value="RND_mfp"/>
    <property type="match status" value="1"/>
</dbReference>
<dbReference type="InterPro" id="IPR058637">
    <property type="entry name" value="YknX-like_C"/>
</dbReference>
<dbReference type="Gene3D" id="2.40.420.20">
    <property type="match status" value="1"/>
</dbReference>
<dbReference type="Gene3D" id="2.40.50.100">
    <property type="match status" value="1"/>
</dbReference>
<evidence type="ECO:0000313" key="7">
    <source>
        <dbReference type="Proteomes" id="UP001562159"/>
    </source>
</evidence>
<organism evidence="6 7">
    <name type="scientific">Rhodanobacter humi</name>
    <dbReference type="NCBI Taxonomy" id="1888173"/>
    <lineage>
        <taxon>Bacteria</taxon>
        <taxon>Pseudomonadati</taxon>
        <taxon>Pseudomonadota</taxon>
        <taxon>Gammaproteobacteria</taxon>
        <taxon>Lysobacterales</taxon>
        <taxon>Rhodanobacteraceae</taxon>
        <taxon>Rhodanobacter</taxon>
    </lineage>
</organism>